<dbReference type="Gene3D" id="3.30.450.20">
    <property type="entry name" value="PAS domain"/>
    <property type="match status" value="1"/>
</dbReference>
<dbReference type="EMBL" id="CP003382">
    <property type="protein sequence ID" value="AFZ66178.1"/>
    <property type="molecule type" value="Genomic_DNA"/>
</dbReference>
<dbReference type="PANTHER" id="PTHR42878">
    <property type="entry name" value="TWO-COMPONENT HISTIDINE KINASE"/>
    <property type="match status" value="1"/>
</dbReference>
<dbReference type="STRING" id="937777.Deipe_0587"/>
<dbReference type="HOGENOM" id="CLU_000445_114_71_0"/>
<dbReference type="InterPro" id="IPR004358">
    <property type="entry name" value="Sig_transdc_His_kin-like_C"/>
</dbReference>
<dbReference type="InterPro" id="IPR036890">
    <property type="entry name" value="HATPase_C_sf"/>
</dbReference>
<dbReference type="CDD" id="cd00130">
    <property type="entry name" value="PAS"/>
    <property type="match status" value="1"/>
</dbReference>
<organism evidence="8 9">
    <name type="scientific">Deinococcus peraridilitoris (strain DSM 19664 / LMG 22246 / CIP 109416 / KR-200)</name>
    <dbReference type="NCBI Taxonomy" id="937777"/>
    <lineage>
        <taxon>Bacteria</taxon>
        <taxon>Thermotogati</taxon>
        <taxon>Deinococcota</taxon>
        <taxon>Deinococci</taxon>
        <taxon>Deinococcales</taxon>
        <taxon>Deinococcaceae</taxon>
        <taxon>Deinococcus</taxon>
    </lineage>
</organism>
<keyword evidence="9" id="KW-1185">Reference proteome</keyword>
<evidence type="ECO:0000256" key="5">
    <source>
        <dbReference type="ARBA" id="ARBA00023136"/>
    </source>
</evidence>
<dbReference type="Gene3D" id="3.30.565.10">
    <property type="entry name" value="Histidine kinase-like ATPase, C-terminal domain"/>
    <property type="match status" value="1"/>
</dbReference>
<dbReference type="PROSITE" id="PS50112">
    <property type="entry name" value="PAS"/>
    <property type="match status" value="1"/>
</dbReference>
<evidence type="ECO:0000256" key="2">
    <source>
        <dbReference type="ARBA" id="ARBA00012438"/>
    </source>
</evidence>
<keyword evidence="4 8" id="KW-0418">Kinase</keyword>
<dbReference type="SUPFAM" id="SSF55874">
    <property type="entry name" value="ATPase domain of HSP90 chaperone/DNA topoisomerase II/histidine kinase"/>
    <property type="match status" value="1"/>
</dbReference>
<keyword evidence="5" id="KW-0472">Membrane</keyword>
<keyword evidence="3" id="KW-0808">Transferase</keyword>
<evidence type="ECO:0000313" key="8">
    <source>
        <dbReference type="EMBL" id="AFZ66178.1"/>
    </source>
</evidence>
<name>K9ZX11_DEIPD</name>
<comment type="catalytic activity">
    <reaction evidence="1">
        <text>ATP + protein L-histidine = ADP + protein N-phospho-L-histidine.</text>
        <dbReference type="EC" id="2.7.13.3"/>
    </reaction>
</comment>
<dbReference type="Proteomes" id="UP000010467">
    <property type="component" value="Chromosome"/>
</dbReference>
<dbReference type="PATRIC" id="fig|937777.3.peg.592"/>
<reference evidence="9" key="1">
    <citation type="submission" date="2012-03" db="EMBL/GenBank/DDBJ databases">
        <title>Complete sequence of chromosome of Deinococcus peraridilitoris DSM 19664.</title>
        <authorList>
            <person name="Lucas S."/>
            <person name="Copeland A."/>
            <person name="Lapidus A."/>
            <person name="Glavina del Rio T."/>
            <person name="Dalin E."/>
            <person name="Tice H."/>
            <person name="Bruce D."/>
            <person name="Goodwin L."/>
            <person name="Pitluck S."/>
            <person name="Peters L."/>
            <person name="Mikhailova N."/>
            <person name="Lu M."/>
            <person name="Kyrpides N."/>
            <person name="Mavromatis K."/>
            <person name="Ivanova N."/>
            <person name="Brettin T."/>
            <person name="Detter J.C."/>
            <person name="Han C."/>
            <person name="Larimer F."/>
            <person name="Land M."/>
            <person name="Hauser L."/>
            <person name="Markowitz V."/>
            <person name="Cheng J.-F."/>
            <person name="Hugenholtz P."/>
            <person name="Woyke T."/>
            <person name="Wu D."/>
            <person name="Pukall R."/>
            <person name="Steenblock K."/>
            <person name="Brambilla E."/>
            <person name="Klenk H.-P."/>
            <person name="Eisen J.A."/>
        </authorList>
    </citation>
    <scope>NUCLEOTIDE SEQUENCE [LARGE SCALE GENOMIC DNA]</scope>
    <source>
        <strain evidence="9">DSM 19664 / LMG 22246 / CIP 109416 / KR-200</strain>
    </source>
</reference>
<dbReference type="SMART" id="SM00387">
    <property type="entry name" value="HATPase_c"/>
    <property type="match status" value="1"/>
</dbReference>
<dbReference type="Pfam" id="PF00989">
    <property type="entry name" value="PAS"/>
    <property type="match status" value="1"/>
</dbReference>
<dbReference type="SUPFAM" id="SSF55785">
    <property type="entry name" value="PYP-like sensor domain (PAS domain)"/>
    <property type="match status" value="1"/>
</dbReference>
<dbReference type="InterPro" id="IPR003594">
    <property type="entry name" value="HATPase_dom"/>
</dbReference>
<dbReference type="InterPro" id="IPR035965">
    <property type="entry name" value="PAS-like_dom_sf"/>
</dbReference>
<evidence type="ECO:0000313" key="9">
    <source>
        <dbReference type="Proteomes" id="UP000010467"/>
    </source>
</evidence>
<dbReference type="GO" id="GO:0016020">
    <property type="term" value="C:membrane"/>
    <property type="evidence" value="ECO:0007669"/>
    <property type="project" value="UniProtKB-SubCell"/>
</dbReference>
<dbReference type="PRINTS" id="PR00344">
    <property type="entry name" value="BCTRLSENSOR"/>
</dbReference>
<dbReference type="InterPro" id="IPR005467">
    <property type="entry name" value="His_kinase_dom"/>
</dbReference>
<feature type="domain" description="Histidine kinase" evidence="6">
    <location>
        <begin position="171"/>
        <end position="367"/>
    </location>
</feature>
<evidence type="ECO:0000259" key="7">
    <source>
        <dbReference type="PROSITE" id="PS50112"/>
    </source>
</evidence>
<proteinExistence type="predicted"/>
<dbReference type="PROSITE" id="PS50109">
    <property type="entry name" value="HIS_KIN"/>
    <property type="match status" value="1"/>
</dbReference>
<dbReference type="GO" id="GO:0000156">
    <property type="term" value="F:phosphorelay response regulator activity"/>
    <property type="evidence" value="ECO:0007669"/>
    <property type="project" value="TreeGrafter"/>
</dbReference>
<dbReference type="KEGG" id="dpd:Deipe_0587"/>
<sequence>MTHPPPDPQELAQLQQELRAHQEREAYSPIAQLTLDSQGNILHANPAACALLASDEAQLRRKHLGHFIHPEDSRSLTYFQHQFLSGSARAVVELRLLPRPDALCYARLEGQAVWTQPSASVRLHVALTDLSVQRHAFDESLRRQADLELELTRTKAQVQALHAEFQEVAELFSEELLPRLQALSGHGLPASEAQVPRELEARMEGFAAYLHARRQRLRLERVNMNTVLRPLIQQCTQEGRAPQNRVTCEQLPEVTGDAQALEWVLRALLDNALKFRQDGEAARVHVGTLRQPQEDVVFVRDSGVGFNRRHRSRLFRLFGRLHGDAFEGHGVSLAVARVLVERQGGRLWAEGKLGEGATFYFALPRDATPKNS</sequence>
<evidence type="ECO:0000256" key="1">
    <source>
        <dbReference type="ARBA" id="ARBA00000085"/>
    </source>
</evidence>
<dbReference type="GO" id="GO:0004673">
    <property type="term" value="F:protein histidine kinase activity"/>
    <property type="evidence" value="ECO:0007669"/>
    <property type="project" value="UniProtKB-EC"/>
</dbReference>
<dbReference type="SMART" id="SM00091">
    <property type="entry name" value="PAS"/>
    <property type="match status" value="1"/>
</dbReference>
<protein>
    <recommendedName>
        <fullName evidence="2">histidine kinase</fullName>
        <ecNumber evidence="2">2.7.13.3</ecNumber>
    </recommendedName>
</protein>
<dbReference type="AlphaFoldDB" id="K9ZX11"/>
<dbReference type="InterPro" id="IPR013767">
    <property type="entry name" value="PAS_fold"/>
</dbReference>
<evidence type="ECO:0000256" key="3">
    <source>
        <dbReference type="ARBA" id="ARBA00022679"/>
    </source>
</evidence>
<dbReference type="InterPro" id="IPR000014">
    <property type="entry name" value="PAS"/>
</dbReference>
<dbReference type="Pfam" id="PF02518">
    <property type="entry name" value="HATPase_c"/>
    <property type="match status" value="1"/>
</dbReference>
<evidence type="ECO:0000256" key="4">
    <source>
        <dbReference type="ARBA" id="ARBA00022777"/>
    </source>
</evidence>
<dbReference type="RefSeq" id="WP_015234488.1">
    <property type="nucleotide sequence ID" value="NC_019793.1"/>
</dbReference>
<dbReference type="GO" id="GO:0006355">
    <property type="term" value="P:regulation of DNA-templated transcription"/>
    <property type="evidence" value="ECO:0007669"/>
    <property type="project" value="InterPro"/>
</dbReference>
<evidence type="ECO:0000259" key="6">
    <source>
        <dbReference type="PROSITE" id="PS50109"/>
    </source>
</evidence>
<dbReference type="PANTHER" id="PTHR42878:SF15">
    <property type="entry name" value="BACTERIOPHYTOCHROME"/>
    <property type="match status" value="1"/>
</dbReference>
<dbReference type="GO" id="GO:0007234">
    <property type="term" value="P:osmosensory signaling via phosphorelay pathway"/>
    <property type="evidence" value="ECO:0007669"/>
    <property type="project" value="TreeGrafter"/>
</dbReference>
<gene>
    <name evidence="8" type="ordered locus">Deipe_0587</name>
</gene>
<dbReference type="InterPro" id="IPR050351">
    <property type="entry name" value="BphY/WalK/GraS-like"/>
</dbReference>
<dbReference type="GO" id="GO:0030295">
    <property type="term" value="F:protein kinase activator activity"/>
    <property type="evidence" value="ECO:0007669"/>
    <property type="project" value="TreeGrafter"/>
</dbReference>
<dbReference type="EC" id="2.7.13.3" evidence="2"/>
<feature type="domain" description="PAS" evidence="7">
    <location>
        <begin position="33"/>
        <end position="87"/>
    </location>
</feature>
<dbReference type="eggNOG" id="COG4251">
    <property type="taxonomic scope" value="Bacteria"/>
</dbReference>
<accession>K9ZX11</accession>